<evidence type="ECO:0000256" key="1">
    <source>
        <dbReference type="SAM" id="MobiDB-lite"/>
    </source>
</evidence>
<name>T0YD58_9ZZZZ</name>
<dbReference type="AlphaFoldDB" id="T0YD58"/>
<organism evidence="2">
    <name type="scientific">mine drainage metagenome</name>
    <dbReference type="NCBI Taxonomy" id="410659"/>
    <lineage>
        <taxon>unclassified sequences</taxon>
        <taxon>metagenomes</taxon>
        <taxon>ecological metagenomes</taxon>
    </lineage>
</organism>
<protein>
    <submittedName>
        <fullName evidence="2">Transposase IS4 family protein</fullName>
    </submittedName>
</protein>
<dbReference type="EMBL" id="AUZY01000335">
    <property type="protein sequence ID" value="EQD78973.1"/>
    <property type="molecule type" value="Genomic_DNA"/>
</dbReference>
<feature type="region of interest" description="Disordered" evidence="1">
    <location>
        <begin position="176"/>
        <end position="212"/>
    </location>
</feature>
<proteinExistence type="predicted"/>
<evidence type="ECO:0000313" key="2">
    <source>
        <dbReference type="EMBL" id="EQD29722.1"/>
    </source>
</evidence>
<gene>
    <name evidence="2" type="ORF">B1A_20566</name>
    <name evidence="3" type="ORF">B1B_00440</name>
</gene>
<sequence>MRALAFTIERILIYLPVLPSSVSIDFPATGDTVRKIVTAAREGVLAYDKKEPTPRSWSAYDLAQTREIADTLELTRHLVDAAEARLASRGERRARKRGRPPTPTVDIAKVLIMQTYFGVPNRVAEGLILLFGEKLGLSTSFSYKAIERGYDREAVNRLLEEVMALTNVPIQGLEKTFSADGTGMPTSGKENYADQRDHQPSEGREAGTWPGKPELPSRREYVFGVGILGVKYKLFAAWRGSCDRRVGELALFPDLLRQTKEFHPEMEMVVGDGLYAGRPQCALVAEVGAVPRFLPRRNATLKREGVKAWAEMLLSMAENPQRWFREYYQREASECGFSMVKKRKGALRKRLRRRKETETYLRFVQHNVTRLAQLRWVAEITPWSGALAG</sequence>
<accession>T0YD58</accession>
<comment type="caution">
    <text evidence="2">The sequence shown here is derived from an EMBL/GenBank/DDBJ whole genome shotgun (WGS) entry which is preliminary data.</text>
</comment>
<feature type="compositionally biased region" description="Basic and acidic residues" evidence="1">
    <location>
        <begin position="191"/>
        <end position="205"/>
    </location>
</feature>
<dbReference type="EMBL" id="AUZX01015176">
    <property type="protein sequence ID" value="EQD29722.1"/>
    <property type="molecule type" value="Genomic_DNA"/>
</dbReference>
<reference evidence="2" key="1">
    <citation type="submission" date="2013-08" db="EMBL/GenBank/DDBJ databases">
        <authorList>
            <person name="Mendez C."/>
            <person name="Richter M."/>
            <person name="Ferrer M."/>
            <person name="Sanchez J."/>
        </authorList>
    </citation>
    <scope>NUCLEOTIDE SEQUENCE</scope>
</reference>
<evidence type="ECO:0000313" key="3">
    <source>
        <dbReference type="EMBL" id="EQD78973.1"/>
    </source>
</evidence>
<reference evidence="2" key="2">
    <citation type="journal article" date="2014" name="ISME J.">
        <title>Microbial stratification in low pH oxic and suboxic macroscopic growths along an acid mine drainage.</title>
        <authorList>
            <person name="Mendez-Garcia C."/>
            <person name="Mesa V."/>
            <person name="Sprenger R.R."/>
            <person name="Richter M."/>
            <person name="Diez M.S."/>
            <person name="Solano J."/>
            <person name="Bargiela R."/>
            <person name="Golyshina O.V."/>
            <person name="Manteca A."/>
            <person name="Ramos J.L."/>
            <person name="Gallego J.R."/>
            <person name="Llorente I."/>
            <person name="Martins Dos Santos V.A."/>
            <person name="Jensen O.N."/>
            <person name="Pelaez A.I."/>
            <person name="Sanchez J."/>
            <person name="Ferrer M."/>
        </authorList>
    </citation>
    <scope>NUCLEOTIDE SEQUENCE</scope>
</reference>